<evidence type="ECO:0000313" key="3">
    <source>
        <dbReference type="Proteomes" id="UP001139502"/>
    </source>
</evidence>
<dbReference type="Gene3D" id="3.40.50.720">
    <property type="entry name" value="NAD(P)-binding Rossmann-like Domain"/>
    <property type="match status" value="1"/>
</dbReference>
<dbReference type="EMBL" id="JANAFB010000004">
    <property type="protein sequence ID" value="MCP3424990.1"/>
    <property type="molecule type" value="Genomic_DNA"/>
</dbReference>
<dbReference type="Proteomes" id="UP001139502">
    <property type="component" value="Unassembled WGS sequence"/>
</dbReference>
<protein>
    <submittedName>
        <fullName evidence="2">NAD(P)H-binding protein</fullName>
    </submittedName>
</protein>
<organism evidence="2 3">
    <name type="scientific">Rothia santali</name>
    <dbReference type="NCBI Taxonomy" id="2949643"/>
    <lineage>
        <taxon>Bacteria</taxon>
        <taxon>Bacillati</taxon>
        <taxon>Actinomycetota</taxon>
        <taxon>Actinomycetes</taxon>
        <taxon>Micrococcales</taxon>
        <taxon>Micrococcaceae</taxon>
        <taxon>Rothia</taxon>
    </lineage>
</organism>
<dbReference type="InterPro" id="IPR036291">
    <property type="entry name" value="NAD(P)-bd_dom_sf"/>
</dbReference>
<dbReference type="Pfam" id="PF13460">
    <property type="entry name" value="NAD_binding_10"/>
    <property type="match status" value="1"/>
</dbReference>
<keyword evidence="3" id="KW-1185">Reference proteome</keyword>
<feature type="domain" description="NAD(P)-binding" evidence="1">
    <location>
        <begin position="7"/>
        <end position="190"/>
    </location>
</feature>
<dbReference type="PANTHER" id="PTHR43355:SF2">
    <property type="entry name" value="FLAVIN REDUCTASE (NADPH)"/>
    <property type="match status" value="1"/>
</dbReference>
<reference evidence="2" key="1">
    <citation type="submission" date="2022-06" db="EMBL/GenBank/DDBJ databases">
        <title>Rothia sp. isolated from sandalwood seedling.</title>
        <authorList>
            <person name="Tuikhar N."/>
            <person name="Kirdat K."/>
            <person name="Thorat V."/>
            <person name="Swetha P."/>
            <person name="Padma S."/>
            <person name="Sundararaj R."/>
            <person name="Yadav A."/>
        </authorList>
    </citation>
    <scope>NUCLEOTIDE SEQUENCE</scope>
    <source>
        <strain evidence="2">AR01</strain>
    </source>
</reference>
<comment type="caution">
    <text evidence="2">The sequence shown here is derived from an EMBL/GenBank/DDBJ whole genome shotgun (WGS) entry which is preliminary data.</text>
</comment>
<dbReference type="AlphaFoldDB" id="A0A9X2KHJ9"/>
<evidence type="ECO:0000313" key="2">
    <source>
        <dbReference type="EMBL" id="MCP3424990.1"/>
    </source>
</evidence>
<name>A0A9X2KHJ9_9MICC</name>
<dbReference type="RefSeq" id="WP_254164968.1">
    <property type="nucleotide sequence ID" value="NZ_JANAFB010000004.1"/>
</dbReference>
<dbReference type="InterPro" id="IPR051606">
    <property type="entry name" value="Polyketide_Oxido-like"/>
</dbReference>
<dbReference type="SUPFAM" id="SSF51735">
    <property type="entry name" value="NAD(P)-binding Rossmann-fold domains"/>
    <property type="match status" value="1"/>
</dbReference>
<gene>
    <name evidence="2" type="ORF">NBM05_02820</name>
</gene>
<evidence type="ECO:0000259" key="1">
    <source>
        <dbReference type="Pfam" id="PF13460"/>
    </source>
</evidence>
<accession>A0A9X2KHJ9</accession>
<dbReference type="InterPro" id="IPR016040">
    <property type="entry name" value="NAD(P)-bd_dom"/>
</dbReference>
<proteinExistence type="predicted"/>
<sequence length="201" mass="20774">MKIAVIGATGMVGSRVVAEASKRGHVVDAYSRGGTMVQGAETALPLDLADTAAVAEAIGAHDATVITVVSGRTGSYADDVANHRALIEAAPSGRFLVVGGAGALQADERTLLKDTPGFPAEYKPEADAFSEVYEAYRGSEGLEWTMLAPAPVIAPGERTGEYSTGDDRPAGESISAEDFAVALVDELERPAHAGRRFTAAN</sequence>
<dbReference type="PANTHER" id="PTHR43355">
    <property type="entry name" value="FLAVIN REDUCTASE (NADPH)"/>
    <property type="match status" value="1"/>
</dbReference>
<dbReference type="GO" id="GO:0016646">
    <property type="term" value="F:oxidoreductase activity, acting on the CH-NH group of donors, NAD or NADP as acceptor"/>
    <property type="evidence" value="ECO:0007669"/>
    <property type="project" value="TreeGrafter"/>
</dbReference>